<sequence length="217" mass="24438">MGPEDSKEKVRISHGMAQLVSGATIPLRAWGRFFLDPTTTDDQELRAQAFSIYFCSLYDIFEASERGLPRLVDEARQKGFDTLGMNGEILAVKAQFAGKLLSLVSTDLQLTVRYARDQWVHGFLNNYSQRNVKVKLVKDLRIDSKEFSWDEFQSRFSESVRSHGGIGQALSQAAKIMVSHPKWIMEIDTLSSDPGEVAEALMKDCILLPFSTRNNEA</sequence>
<evidence type="ECO:0000313" key="2">
    <source>
        <dbReference type="Proteomes" id="UP001560019"/>
    </source>
</evidence>
<organism evidence="1 2">
    <name type="scientific">Rhodovulum iodosum</name>
    <dbReference type="NCBI Taxonomy" id="68291"/>
    <lineage>
        <taxon>Bacteria</taxon>
        <taxon>Pseudomonadati</taxon>
        <taxon>Pseudomonadota</taxon>
        <taxon>Alphaproteobacteria</taxon>
        <taxon>Rhodobacterales</taxon>
        <taxon>Paracoccaceae</taxon>
        <taxon>Rhodovulum</taxon>
    </lineage>
</organism>
<proteinExistence type="predicted"/>
<dbReference type="Proteomes" id="UP001560019">
    <property type="component" value="Unassembled WGS sequence"/>
</dbReference>
<protein>
    <submittedName>
        <fullName evidence="1">Uncharacterized protein</fullName>
    </submittedName>
</protein>
<name>A0ABV3XXJ2_9RHOB</name>
<accession>A0ABV3XXJ2</accession>
<reference evidence="1 2" key="1">
    <citation type="submission" date="2024-06" db="EMBL/GenBank/DDBJ databases">
        <title>Genome of Rhodovulum iodosum, a marine photoferrotroph.</title>
        <authorList>
            <person name="Bianchini G."/>
            <person name="Nikeleit V."/>
            <person name="Kappler A."/>
            <person name="Bryce C."/>
            <person name="Sanchez-Baracaldo P."/>
        </authorList>
    </citation>
    <scope>NUCLEOTIDE SEQUENCE [LARGE SCALE GENOMIC DNA]</scope>
    <source>
        <strain evidence="1 2">UT/N1</strain>
    </source>
</reference>
<comment type="caution">
    <text evidence="1">The sequence shown here is derived from an EMBL/GenBank/DDBJ whole genome shotgun (WGS) entry which is preliminary data.</text>
</comment>
<keyword evidence="2" id="KW-1185">Reference proteome</keyword>
<dbReference type="EMBL" id="JBEHHI010000003">
    <property type="protein sequence ID" value="MEX5729879.1"/>
    <property type="molecule type" value="Genomic_DNA"/>
</dbReference>
<dbReference type="RefSeq" id="WP_125404540.1">
    <property type="nucleotide sequence ID" value="NZ_JBEHHI010000003.1"/>
</dbReference>
<gene>
    <name evidence="1" type="ORF">Ga0609869_003232</name>
</gene>
<evidence type="ECO:0000313" key="1">
    <source>
        <dbReference type="EMBL" id="MEX5729879.1"/>
    </source>
</evidence>